<comment type="similarity">
    <text evidence="4">Belongs to the IWR1/SLC7A6OS family.</text>
</comment>
<evidence type="ECO:0000256" key="2">
    <source>
        <dbReference type="ARBA" id="ARBA00004123"/>
    </source>
</evidence>
<evidence type="ECO:0000313" key="10">
    <source>
        <dbReference type="EMBL" id="KAG2470233.1"/>
    </source>
</evidence>
<dbReference type="OrthoDB" id="6255506at2759"/>
<dbReference type="InterPro" id="IPR013883">
    <property type="entry name" value="TF_Iwr1_dom"/>
</dbReference>
<keyword evidence="11" id="KW-1185">Reference proteome</keyword>
<evidence type="ECO:0000256" key="7">
    <source>
        <dbReference type="ARBA" id="ARBA00022490"/>
    </source>
</evidence>
<dbReference type="PANTHER" id="PTHR31196:SF2">
    <property type="entry name" value="RNA POLYMERASE II NUCLEAR LOCALIZATION PROTEIN SLC7A6OS-RELATED"/>
    <property type="match status" value="1"/>
</dbReference>
<protein>
    <recommendedName>
        <fullName evidence="5">Probable RNA polymerase II nuclear localization protein SLC7A6OS</fullName>
    </recommendedName>
</protein>
<evidence type="ECO:0000313" key="11">
    <source>
        <dbReference type="Proteomes" id="UP000886611"/>
    </source>
</evidence>
<evidence type="ECO:0000256" key="4">
    <source>
        <dbReference type="ARBA" id="ARBA00010218"/>
    </source>
</evidence>
<keyword evidence="8" id="KW-0653">Protein transport</keyword>
<dbReference type="PANTHER" id="PTHR31196">
    <property type="entry name" value="RNA POLYMERASE II NUCLEAR LOCALIZATION PROTEIN SLC7A6OS-RELATED"/>
    <property type="match status" value="1"/>
</dbReference>
<dbReference type="InterPro" id="IPR040218">
    <property type="entry name" value="SLC7A6OS"/>
</dbReference>
<comment type="function">
    <text evidence="1">Directs RNA polymerase II nuclear import.</text>
</comment>
<evidence type="ECO:0000256" key="9">
    <source>
        <dbReference type="ARBA" id="ARBA00023242"/>
    </source>
</evidence>
<dbReference type="AlphaFoldDB" id="A0A8X8BTU6"/>
<reference evidence="10 11" key="1">
    <citation type="journal article" date="2021" name="Cell">
        <title>Tracing the genetic footprints of vertebrate landing in non-teleost ray-finned fishes.</title>
        <authorList>
            <person name="Bi X."/>
            <person name="Wang K."/>
            <person name="Yang L."/>
            <person name="Pan H."/>
            <person name="Jiang H."/>
            <person name="Wei Q."/>
            <person name="Fang M."/>
            <person name="Yu H."/>
            <person name="Zhu C."/>
            <person name="Cai Y."/>
            <person name="He Y."/>
            <person name="Gan X."/>
            <person name="Zeng H."/>
            <person name="Yu D."/>
            <person name="Zhu Y."/>
            <person name="Jiang H."/>
            <person name="Qiu Q."/>
            <person name="Yang H."/>
            <person name="Zhang Y.E."/>
            <person name="Wang W."/>
            <person name="Zhu M."/>
            <person name="He S."/>
            <person name="Zhang G."/>
        </authorList>
    </citation>
    <scope>NUCLEOTIDE SEQUENCE [LARGE SCALE GENOMIC DNA]</scope>
    <source>
        <strain evidence="10">Bchr_013</strain>
    </source>
</reference>
<comment type="subcellular location">
    <subcellularLocation>
        <location evidence="3">Cytoplasm</location>
    </subcellularLocation>
    <subcellularLocation>
        <location evidence="2">Nucleus</location>
    </subcellularLocation>
</comment>
<gene>
    <name evidence="10" type="primary">Slc7a6os</name>
    <name evidence="10" type="ORF">GTO96_0022660</name>
</gene>
<accession>A0A8X8BTU6</accession>
<evidence type="ECO:0000256" key="5">
    <source>
        <dbReference type="ARBA" id="ARBA00017036"/>
    </source>
</evidence>
<organism evidence="10 11">
    <name type="scientific">Polypterus senegalus</name>
    <name type="common">Senegal bichir</name>
    <dbReference type="NCBI Taxonomy" id="55291"/>
    <lineage>
        <taxon>Eukaryota</taxon>
        <taxon>Metazoa</taxon>
        <taxon>Chordata</taxon>
        <taxon>Craniata</taxon>
        <taxon>Vertebrata</taxon>
        <taxon>Euteleostomi</taxon>
        <taxon>Actinopterygii</taxon>
        <taxon>Polypteriformes</taxon>
        <taxon>Polypteridae</taxon>
        <taxon>Polypterus</taxon>
    </lineage>
</organism>
<keyword evidence="7" id="KW-0963">Cytoplasm</keyword>
<dbReference type="GO" id="GO:0005634">
    <property type="term" value="C:nucleus"/>
    <property type="evidence" value="ECO:0007669"/>
    <property type="project" value="UniProtKB-SubCell"/>
</dbReference>
<keyword evidence="6" id="KW-0813">Transport</keyword>
<dbReference type="EMBL" id="JAATIS010000147">
    <property type="protein sequence ID" value="KAG2470233.1"/>
    <property type="molecule type" value="Genomic_DNA"/>
</dbReference>
<name>A0A8X8BTU6_POLSE</name>
<proteinExistence type="inferred from homology"/>
<evidence type="ECO:0000256" key="3">
    <source>
        <dbReference type="ARBA" id="ARBA00004496"/>
    </source>
</evidence>
<evidence type="ECO:0000256" key="1">
    <source>
        <dbReference type="ARBA" id="ARBA00003202"/>
    </source>
</evidence>
<keyword evidence="9" id="KW-0539">Nucleus</keyword>
<dbReference type="GO" id="GO:0005737">
    <property type="term" value="C:cytoplasm"/>
    <property type="evidence" value="ECO:0007669"/>
    <property type="project" value="UniProtKB-SubCell"/>
</dbReference>
<dbReference type="GO" id="GO:0015031">
    <property type="term" value="P:protein transport"/>
    <property type="evidence" value="ECO:0007669"/>
    <property type="project" value="UniProtKB-KW"/>
</dbReference>
<dbReference type="Pfam" id="PF08574">
    <property type="entry name" value="Iwr1"/>
    <property type="match status" value="1"/>
</dbReference>
<feature type="non-terminal residue" evidence="10">
    <location>
        <position position="1"/>
    </location>
</feature>
<dbReference type="RefSeq" id="XP_039619139.1">
    <property type="nucleotide sequence ID" value="XM_039763205.1"/>
</dbReference>
<sequence>MAPTILRVKRKRVADPVDALVLACKRVRPESDAEIAGADTAGADIQSAVFKLAATVASKDASVQKQIREALSRERAAQALRPSLQSSQRILEQARIAKRNARQESRYLVLANHRTGIVSEELKHYDDKAQETDAKAEKSSRKADDPVQDKPDFQIFDIVQEEDEEDISVPFSTDPETILCNSVKMIREKLTLSGEHTKKEMGDNVKEDEYVYDIYYQESAAPGWIQDILSVKPYFEENELVPEEDPQILEVYEDEDDENEEGNWRNDYPDEEEYSEGEERYSDFSDSSSDEDRNQHYRNGWRSWDKYQNDIMQDLKHLDEGGTYESD</sequence>
<dbReference type="Proteomes" id="UP000886611">
    <property type="component" value="Unassembled WGS sequence"/>
</dbReference>
<evidence type="ECO:0000256" key="8">
    <source>
        <dbReference type="ARBA" id="ARBA00022927"/>
    </source>
</evidence>
<evidence type="ECO:0000256" key="6">
    <source>
        <dbReference type="ARBA" id="ARBA00022448"/>
    </source>
</evidence>
<dbReference type="GeneID" id="120535389"/>
<comment type="caution">
    <text evidence="10">The sequence shown here is derived from an EMBL/GenBank/DDBJ whole genome shotgun (WGS) entry which is preliminary data.</text>
</comment>
<dbReference type="GO" id="GO:0032502">
    <property type="term" value="P:developmental process"/>
    <property type="evidence" value="ECO:0007669"/>
    <property type="project" value="TreeGrafter"/>
</dbReference>
<feature type="non-terminal residue" evidence="10">
    <location>
        <position position="327"/>
    </location>
</feature>